<proteinExistence type="inferred from homology"/>
<dbReference type="InterPro" id="IPR001753">
    <property type="entry name" value="Enoyl-CoA_hydra/iso"/>
</dbReference>
<comment type="caution">
    <text evidence="3">The sequence shown here is derived from an EMBL/GenBank/DDBJ whole genome shotgun (WGS) entry which is preliminary data.</text>
</comment>
<accession>A0ABQ6C969</accession>
<comment type="similarity">
    <text evidence="1 2">Belongs to the enoyl-CoA hydratase/isomerase family.</text>
</comment>
<organism evidence="3 4">
    <name type="scientific">Hydrogenophaga electricum</name>
    <dbReference type="NCBI Taxonomy" id="1230953"/>
    <lineage>
        <taxon>Bacteria</taxon>
        <taxon>Pseudomonadati</taxon>
        <taxon>Pseudomonadota</taxon>
        <taxon>Betaproteobacteria</taxon>
        <taxon>Burkholderiales</taxon>
        <taxon>Comamonadaceae</taxon>
        <taxon>Hydrogenophaga</taxon>
    </lineage>
</organism>
<dbReference type="PANTHER" id="PTHR43802:SF1">
    <property type="entry name" value="IP11341P-RELATED"/>
    <property type="match status" value="1"/>
</dbReference>
<evidence type="ECO:0000256" key="2">
    <source>
        <dbReference type="RuleBase" id="RU003707"/>
    </source>
</evidence>
<dbReference type="Pfam" id="PF00378">
    <property type="entry name" value="ECH_1"/>
    <property type="match status" value="1"/>
</dbReference>
<evidence type="ECO:0000313" key="3">
    <source>
        <dbReference type="EMBL" id="GLS14826.1"/>
    </source>
</evidence>
<dbReference type="CDD" id="cd06558">
    <property type="entry name" value="crotonase-like"/>
    <property type="match status" value="1"/>
</dbReference>
<dbReference type="PROSITE" id="PS00166">
    <property type="entry name" value="ENOYL_COA_HYDRATASE"/>
    <property type="match status" value="1"/>
</dbReference>
<gene>
    <name evidence="3" type="ORF">GCM10007935_22590</name>
</gene>
<evidence type="ECO:0000313" key="4">
    <source>
        <dbReference type="Proteomes" id="UP001156903"/>
    </source>
</evidence>
<dbReference type="SUPFAM" id="SSF52096">
    <property type="entry name" value="ClpP/crotonase"/>
    <property type="match status" value="1"/>
</dbReference>
<reference evidence="4" key="1">
    <citation type="journal article" date="2019" name="Int. J. Syst. Evol. Microbiol.">
        <title>The Global Catalogue of Microorganisms (GCM) 10K type strain sequencing project: providing services to taxonomists for standard genome sequencing and annotation.</title>
        <authorList>
            <consortium name="The Broad Institute Genomics Platform"/>
            <consortium name="The Broad Institute Genome Sequencing Center for Infectious Disease"/>
            <person name="Wu L."/>
            <person name="Ma J."/>
        </authorList>
    </citation>
    <scope>NUCLEOTIDE SEQUENCE [LARGE SCALE GENOMIC DNA]</scope>
    <source>
        <strain evidence="4">NBRC 109341</strain>
    </source>
</reference>
<dbReference type="InterPro" id="IPR029045">
    <property type="entry name" value="ClpP/crotonase-like_dom_sf"/>
</dbReference>
<dbReference type="EMBL" id="BSPB01000016">
    <property type="protein sequence ID" value="GLS14826.1"/>
    <property type="molecule type" value="Genomic_DNA"/>
</dbReference>
<name>A0ABQ6C969_9BURK</name>
<dbReference type="Gene3D" id="3.90.226.10">
    <property type="entry name" value="2-enoyl-CoA Hydratase, Chain A, domain 1"/>
    <property type="match status" value="1"/>
</dbReference>
<dbReference type="InterPro" id="IPR014748">
    <property type="entry name" value="Enoyl-CoA_hydra_C"/>
</dbReference>
<dbReference type="InterPro" id="IPR018376">
    <property type="entry name" value="Enoyl-CoA_hyd/isom_CS"/>
</dbReference>
<protein>
    <submittedName>
        <fullName evidence="3">Enoyl-CoA hydratase/isomerase</fullName>
    </submittedName>
</protein>
<dbReference type="Gene3D" id="1.10.12.10">
    <property type="entry name" value="Lyase 2-enoyl-coa Hydratase, Chain A, domain 2"/>
    <property type="match status" value="1"/>
</dbReference>
<evidence type="ECO:0000256" key="1">
    <source>
        <dbReference type="ARBA" id="ARBA00005254"/>
    </source>
</evidence>
<dbReference type="RefSeq" id="WP_234266078.1">
    <property type="nucleotide sequence ID" value="NZ_BSPB01000016.1"/>
</dbReference>
<keyword evidence="4" id="KW-1185">Reference proteome</keyword>
<dbReference type="PANTHER" id="PTHR43802">
    <property type="entry name" value="ENOYL-COA HYDRATASE"/>
    <property type="match status" value="1"/>
</dbReference>
<dbReference type="Proteomes" id="UP001156903">
    <property type="component" value="Unassembled WGS sequence"/>
</dbReference>
<sequence>MNGVDEPVRVERPQAGLCVLRLNRPGRLNAMDVPALQHFHRVLDEVLGDRSVRVIVLAAEGPGFCAGLDLKSVLDDDGSSRLDVGSGYELQLCFAGLIQRLRATDATVIAAVQGVAVGAGMALTLAADIRIASTQAAFHVGAVRIGITAGECGISYHLPRLIGASRAFELMLTGRPVSAGEALQIGLVADVVAPDDLHARVITCAQAVLANSPYATAHTKRLMWSNLDAGSLDAAIELENHTQVLGLMTQDFAEAAKAFVEKRKPVFTGR</sequence>